<dbReference type="PATRIC" id="fig|1555112.3.peg.1512"/>
<keyword evidence="2" id="KW-0560">Oxidoreductase</keyword>
<protein>
    <submittedName>
        <fullName evidence="4">Gluconate 2-dehydrogenase</fullName>
    </submittedName>
</protein>
<dbReference type="FunFam" id="3.40.50.720:FF:000084">
    <property type="entry name" value="Short-chain dehydrogenase reductase"/>
    <property type="match status" value="1"/>
</dbReference>
<dbReference type="PRINTS" id="PR00081">
    <property type="entry name" value="GDHRDH"/>
</dbReference>
<dbReference type="Gene3D" id="3.40.50.720">
    <property type="entry name" value="NAD(P)-binding Rossmann-like Domain"/>
    <property type="match status" value="1"/>
</dbReference>
<sequence>MIDAAFLSDLFGLDGHVALVTGGSRGLGLEMAEALGRAGARLALVARRAQWLDPAVESLRAAGMEAAGWTCDVADPDGVARVVEAAEAELGPISVLVNAAGRSWGAPALEMPLERWREVMEANATGAFVVSQAVGRRMRVRGYGRIIHVTSVAGLAGSPPEVLDAVGYSASKGAIVALTRDLAVKWARYGITVNAMAPGYFPTRMSAAVIEQAGEALTRAVPLGRVGQAGELRATVLFLASRASSYVTGQILAVDGGMSAM</sequence>
<evidence type="ECO:0000256" key="2">
    <source>
        <dbReference type="ARBA" id="ARBA00023002"/>
    </source>
</evidence>
<dbReference type="InterPro" id="IPR057326">
    <property type="entry name" value="KR_dom"/>
</dbReference>
<evidence type="ECO:0000313" key="5">
    <source>
        <dbReference type="Proteomes" id="UP000065807"/>
    </source>
</evidence>
<dbReference type="PROSITE" id="PS00061">
    <property type="entry name" value="ADH_SHORT"/>
    <property type="match status" value="1"/>
</dbReference>
<name>A0A0K2SJQ5_LIMPI</name>
<dbReference type="InterPro" id="IPR036291">
    <property type="entry name" value="NAD(P)-bd_dom_sf"/>
</dbReference>
<evidence type="ECO:0000256" key="1">
    <source>
        <dbReference type="ARBA" id="ARBA00006484"/>
    </source>
</evidence>
<evidence type="ECO:0000259" key="3">
    <source>
        <dbReference type="SMART" id="SM00822"/>
    </source>
</evidence>
<reference evidence="5" key="1">
    <citation type="submission" date="2015-07" db="EMBL/GenBank/DDBJ databases">
        <title>Complete genome sequence and phylogenetic analysis of Limnochorda pilosa.</title>
        <authorList>
            <person name="Watanabe M."/>
            <person name="Kojima H."/>
            <person name="Fukui M."/>
        </authorList>
    </citation>
    <scope>NUCLEOTIDE SEQUENCE [LARGE SCALE GENOMIC DNA]</scope>
    <source>
        <strain evidence="5">HC45</strain>
    </source>
</reference>
<organism evidence="4 5">
    <name type="scientific">Limnochorda pilosa</name>
    <dbReference type="NCBI Taxonomy" id="1555112"/>
    <lineage>
        <taxon>Bacteria</taxon>
        <taxon>Bacillati</taxon>
        <taxon>Bacillota</taxon>
        <taxon>Limnochordia</taxon>
        <taxon>Limnochordales</taxon>
        <taxon>Limnochordaceae</taxon>
        <taxon>Limnochorda</taxon>
    </lineage>
</organism>
<dbReference type="STRING" id="1555112.LIP_1476"/>
<dbReference type="Pfam" id="PF13561">
    <property type="entry name" value="adh_short_C2"/>
    <property type="match status" value="1"/>
</dbReference>
<evidence type="ECO:0000313" key="4">
    <source>
        <dbReference type="EMBL" id="BAS27325.1"/>
    </source>
</evidence>
<dbReference type="KEGG" id="lpil:LIP_1476"/>
<dbReference type="PANTHER" id="PTHR42760:SF40">
    <property type="entry name" value="3-OXOACYL-[ACYL-CARRIER-PROTEIN] REDUCTASE, CHLOROPLASTIC"/>
    <property type="match status" value="1"/>
</dbReference>
<dbReference type="AlphaFoldDB" id="A0A0K2SJQ5"/>
<keyword evidence="5" id="KW-1185">Reference proteome</keyword>
<dbReference type="NCBIfam" id="NF006070">
    <property type="entry name" value="PRK08213.1"/>
    <property type="match status" value="1"/>
</dbReference>
<dbReference type="InterPro" id="IPR020904">
    <property type="entry name" value="Sc_DH/Rdtase_CS"/>
</dbReference>
<dbReference type="GO" id="GO:0016616">
    <property type="term" value="F:oxidoreductase activity, acting on the CH-OH group of donors, NAD or NADP as acceptor"/>
    <property type="evidence" value="ECO:0007669"/>
    <property type="project" value="UniProtKB-ARBA"/>
</dbReference>
<dbReference type="RefSeq" id="WP_198409761.1">
    <property type="nucleotide sequence ID" value="NZ_AP014924.1"/>
</dbReference>
<dbReference type="GO" id="GO:0030497">
    <property type="term" value="P:fatty acid elongation"/>
    <property type="evidence" value="ECO:0007669"/>
    <property type="project" value="TreeGrafter"/>
</dbReference>
<dbReference type="PANTHER" id="PTHR42760">
    <property type="entry name" value="SHORT-CHAIN DEHYDROGENASES/REDUCTASES FAMILY MEMBER"/>
    <property type="match status" value="1"/>
</dbReference>
<dbReference type="SUPFAM" id="SSF51735">
    <property type="entry name" value="NAD(P)-binding Rossmann-fold domains"/>
    <property type="match status" value="1"/>
</dbReference>
<dbReference type="InterPro" id="IPR002347">
    <property type="entry name" value="SDR_fam"/>
</dbReference>
<dbReference type="Proteomes" id="UP000065807">
    <property type="component" value="Chromosome"/>
</dbReference>
<comment type="similarity">
    <text evidence="1">Belongs to the short-chain dehydrogenases/reductases (SDR) family.</text>
</comment>
<dbReference type="SMART" id="SM00822">
    <property type="entry name" value="PKS_KR"/>
    <property type="match status" value="1"/>
</dbReference>
<accession>A0A0K2SJQ5</accession>
<proteinExistence type="inferred from homology"/>
<dbReference type="PRINTS" id="PR00080">
    <property type="entry name" value="SDRFAMILY"/>
</dbReference>
<dbReference type="GO" id="GO:0008206">
    <property type="term" value="P:bile acid metabolic process"/>
    <property type="evidence" value="ECO:0007669"/>
    <property type="project" value="UniProtKB-ARBA"/>
</dbReference>
<dbReference type="EMBL" id="AP014924">
    <property type="protein sequence ID" value="BAS27325.1"/>
    <property type="molecule type" value="Genomic_DNA"/>
</dbReference>
<feature type="domain" description="Ketoreductase" evidence="3">
    <location>
        <begin position="16"/>
        <end position="199"/>
    </location>
</feature>
<gene>
    <name evidence="4" type="ORF">LIP_1476</name>
</gene>
<reference evidence="5" key="2">
    <citation type="journal article" date="2016" name="Int. J. Syst. Evol. Microbiol.">
        <title>Complete genome sequence and cell structure of Limnochorda pilosa, a Gram-negative spore-former within the phylum Firmicutes.</title>
        <authorList>
            <person name="Watanabe M."/>
            <person name="Kojima H."/>
            <person name="Fukui M."/>
        </authorList>
    </citation>
    <scope>NUCLEOTIDE SEQUENCE [LARGE SCALE GENOMIC DNA]</scope>
    <source>
        <strain evidence="5">HC45</strain>
    </source>
</reference>